<dbReference type="InterPro" id="IPR050678">
    <property type="entry name" value="DNA_Partitioning_ATPase"/>
</dbReference>
<dbReference type="SUPFAM" id="SSF52540">
    <property type="entry name" value="P-loop containing nucleoside triphosphate hydrolases"/>
    <property type="match status" value="1"/>
</dbReference>
<gene>
    <name evidence="2" type="ORF">B5V00_02245</name>
</gene>
<evidence type="ECO:0000259" key="1">
    <source>
        <dbReference type="Pfam" id="PF13614"/>
    </source>
</evidence>
<keyword evidence="3" id="KW-1185">Reference proteome</keyword>
<dbReference type="PANTHER" id="PTHR13696:SF52">
    <property type="entry name" value="PARA FAMILY PROTEIN CT_582"/>
    <property type="match status" value="1"/>
</dbReference>
<name>A0A1X0YCS6_9BACT</name>
<dbReference type="STRING" id="1969733.B5V00_02245"/>
<dbReference type="AlphaFoldDB" id="A0A1X0YCS6"/>
<dbReference type="CDD" id="cd02042">
    <property type="entry name" value="ParAB_family"/>
    <property type="match status" value="1"/>
</dbReference>
<dbReference type="InterPro" id="IPR025669">
    <property type="entry name" value="AAA_dom"/>
</dbReference>
<accession>A0A1X0YCS6</accession>
<dbReference type="InterPro" id="IPR027417">
    <property type="entry name" value="P-loop_NTPase"/>
</dbReference>
<dbReference type="Pfam" id="PF13614">
    <property type="entry name" value="AAA_31"/>
    <property type="match status" value="1"/>
</dbReference>
<protein>
    <recommendedName>
        <fullName evidence="1">AAA domain-containing protein</fullName>
    </recommendedName>
</protein>
<comment type="caution">
    <text evidence="2">The sequence shown here is derived from an EMBL/GenBank/DDBJ whole genome shotgun (WGS) entry which is preliminary data.</text>
</comment>
<organism evidence="2 3">
    <name type="scientific">Geothermobacter hydrogeniphilus</name>
    <dbReference type="NCBI Taxonomy" id="1969733"/>
    <lineage>
        <taxon>Bacteria</taxon>
        <taxon>Pseudomonadati</taxon>
        <taxon>Thermodesulfobacteriota</taxon>
        <taxon>Desulfuromonadia</taxon>
        <taxon>Desulfuromonadales</taxon>
        <taxon>Geothermobacteraceae</taxon>
        <taxon>Geothermobacter</taxon>
    </lineage>
</organism>
<dbReference type="OrthoDB" id="5390139at2"/>
<evidence type="ECO:0000313" key="2">
    <source>
        <dbReference type="EMBL" id="ORJ62899.1"/>
    </source>
</evidence>
<proteinExistence type="predicted"/>
<sequence length="455" mass="50669">MQPYVVTIASEKGGVGKTTLATNLAIYLKALREDLPVTLFSFDNHFSVDQMFRIGNRQPTGDVYSLLTGTPLQELLETGEFGVQFIPSSLRLGELRERMSDPALLGNLLCQADLQGVVLIDTRPDLDEFTANALYCADRVIVPVKDAPSLENSRRLYRFFEHHELSRQALRILPCLVDSRIRYQEGPFTNPYQLLKAYALNRGYRCMEGFIAKSPKVESLNTNPEGKVYPILTHGRGTEVHLQLASQARQLLLDVDAADQRRLAEMAAALSTLLQRRQQGHRQRLERLSGRCLACGEQLPAAGIEGFYLETGDSNQAGFIESDCFTDMVFGSVYQGGRGKPSQNGMQELFLESATRSYFALAVPSGADGPVFFRFDEEGRELSSRPVATNTRDGLFNRGPSSLLKFWNRLEKQIPGEFALLRKGPDGQAEEILAGSNYRAFSQVKQLVGMRLQGV</sequence>
<feature type="domain" description="AAA" evidence="1">
    <location>
        <begin position="5"/>
        <end position="157"/>
    </location>
</feature>
<dbReference type="PANTHER" id="PTHR13696">
    <property type="entry name" value="P-LOOP CONTAINING NUCLEOSIDE TRIPHOSPHATE HYDROLASE"/>
    <property type="match status" value="1"/>
</dbReference>
<dbReference type="EMBL" id="NAAD01000002">
    <property type="protein sequence ID" value="ORJ62899.1"/>
    <property type="molecule type" value="Genomic_DNA"/>
</dbReference>
<reference evidence="2 3" key="1">
    <citation type="submission" date="2017-03" db="EMBL/GenBank/DDBJ databases">
        <title>Genome sequence of Geothermobacter sp. EPR-M, Deep-Sea Iron Reducer.</title>
        <authorList>
            <person name="Tully B."/>
            <person name="Savalia P."/>
            <person name="Abuyen K."/>
            <person name="Baughan C."/>
            <person name="Romero E."/>
            <person name="Ronkowski C."/>
            <person name="Torres B."/>
            <person name="Tremblay J."/>
            <person name="Trujillo A."/>
            <person name="Tyler M."/>
            <person name="Perez-Rodriguez I."/>
            <person name="Amend J."/>
        </authorList>
    </citation>
    <scope>NUCLEOTIDE SEQUENCE [LARGE SCALE GENOMIC DNA]</scope>
    <source>
        <strain evidence="2 3">EPR-M</strain>
    </source>
</reference>
<dbReference type="Proteomes" id="UP000193136">
    <property type="component" value="Unassembled WGS sequence"/>
</dbReference>
<dbReference type="RefSeq" id="WP_085009101.1">
    <property type="nucleotide sequence ID" value="NZ_NAAD01000002.1"/>
</dbReference>
<evidence type="ECO:0000313" key="3">
    <source>
        <dbReference type="Proteomes" id="UP000193136"/>
    </source>
</evidence>
<dbReference type="Gene3D" id="3.40.50.300">
    <property type="entry name" value="P-loop containing nucleotide triphosphate hydrolases"/>
    <property type="match status" value="1"/>
</dbReference>